<dbReference type="Pfam" id="PF04672">
    <property type="entry name" value="Methyltransf_19"/>
    <property type="match status" value="1"/>
</dbReference>
<dbReference type="GO" id="GO:0032259">
    <property type="term" value="P:methylation"/>
    <property type="evidence" value="ECO:0007669"/>
    <property type="project" value="UniProtKB-KW"/>
</dbReference>
<organism evidence="1 2">
    <name type="scientific">Nocardiopsis mangrovi</name>
    <dbReference type="NCBI Taxonomy" id="1179818"/>
    <lineage>
        <taxon>Bacteria</taxon>
        <taxon>Bacillati</taxon>
        <taxon>Actinomycetota</taxon>
        <taxon>Actinomycetes</taxon>
        <taxon>Streptosporangiales</taxon>
        <taxon>Nocardiopsidaceae</taxon>
        <taxon>Nocardiopsis</taxon>
    </lineage>
</organism>
<evidence type="ECO:0000313" key="1">
    <source>
        <dbReference type="EMBL" id="MFC4560932.1"/>
    </source>
</evidence>
<proteinExistence type="predicted"/>
<sequence length="292" mass="31807">MSHFDSPEFLKGMGGKFRPTPPIDMTKASISRVYSYLLGGKDHFAVDRAMADYAEDAVPGVTDLALGNRAFVQRAVRFLASERGIRQFLDIGSGLPSDGNVHEIAHESARDARVVYVDNDPIVLAHARALLADDHTTIVVTADLTDPADILAKAEGSGLIDLARPVGLILGGILHHLHDHQDPGGLTARLRDSLVPGSHIAVSHFLRPPAEEHPTDHEHAVKLEEAFLAKLSTGVWRPHEDIRGYFGDWTMFDPGVVPLNEWRPTPGSAARGSYLMPERNQRLIAGGVAHKE</sequence>
<dbReference type="EMBL" id="JBHSFQ010000002">
    <property type="protein sequence ID" value="MFC4560932.1"/>
    <property type="molecule type" value="Genomic_DNA"/>
</dbReference>
<dbReference type="PIRSF" id="PIRSF017393">
    <property type="entry name" value="MTase_SAV2177"/>
    <property type="match status" value="1"/>
</dbReference>
<accession>A0ABV9DQM1</accession>
<keyword evidence="1" id="KW-0808">Transferase</keyword>
<dbReference type="InterPro" id="IPR006764">
    <property type="entry name" value="SAM_dep_MeTrfase_SAV2177_type"/>
</dbReference>
<comment type="caution">
    <text evidence="1">The sequence shown here is derived from an EMBL/GenBank/DDBJ whole genome shotgun (WGS) entry which is preliminary data.</text>
</comment>
<dbReference type="EC" id="2.1.1.-" evidence="1"/>
<dbReference type="Proteomes" id="UP001595923">
    <property type="component" value="Unassembled WGS sequence"/>
</dbReference>
<evidence type="ECO:0000313" key="2">
    <source>
        <dbReference type="Proteomes" id="UP001595923"/>
    </source>
</evidence>
<reference evidence="2" key="1">
    <citation type="journal article" date="2019" name="Int. J. Syst. Evol. Microbiol.">
        <title>The Global Catalogue of Microorganisms (GCM) 10K type strain sequencing project: providing services to taxonomists for standard genome sequencing and annotation.</title>
        <authorList>
            <consortium name="The Broad Institute Genomics Platform"/>
            <consortium name="The Broad Institute Genome Sequencing Center for Infectious Disease"/>
            <person name="Wu L."/>
            <person name="Ma J."/>
        </authorList>
    </citation>
    <scope>NUCLEOTIDE SEQUENCE [LARGE SCALE GENOMIC DNA]</scope>
    <source>
        <strain evidence="2">XZYJ18</strain>
    </source>
</reference>
<dbReference type="RefSeq" id="WP_378571487.1">
    <property type="nucleotide sequence ID" value="NZ_JBHSFQ010000002.1"/>
</dbReference>
<dbReference type="InterPro" id="IPR029063">
    <property type="entry name" value="SAM-dependent_MTases_sf"/>
</dbReference>
<protein>
    <submittedName>
        <fullName evidence="1">SAM-dependent methyltransferase</fullName>
        <ecNumber evidence="1">2.1.1.-</ecNumber>
    </submittedName>
</protein>
<keyword evidence="2" id="KW-1185">Reference proteome</keyword>
<gene>
    <name evidence="1" type="ORF">ACFO4E_03565</name>
</gene>
<name>A0ABV9DQM1_9ACTN</name>
<dbReference type="GO" id="GO:0008168">
    <property type="term" value="F:methyltransferase activity"/>
    <property type="evidence" value="ECO:0007669"/>
    <property type="project" value="UniProtKB-KW"/>
</dbReference>
<dbReference type="SUPFAM" id="SSF53335">
    <property type="entry name" value="S-adenosyl-L-methionine-dependent methyltransferases"/>
    <property type="match status" value="1"/>
</dbReference>
<keyword evidence="1" id="KW-0489">Methyltransferase</keyword>
<dbReference type="Gene3D" id="3.40.50.150">
    <property type="entry name" value="Vaccinia Virus protein VP39"/>
    <property type="match status" value="1"/>
</dbReference>